<feature type="transmembrane region" description="Helical" evidence="1">
    <location>
        <begin position="65"/>
        <end position="87"/>
    </location>
</feature>
<keyword evidence="1" id="KW-0472">Membrane</keyword>
<keyword evidence="1" id="KW-1133">Transmembrane helix</keyword>
<evidence type="ECO:0000256" key="1">
    <source>
        <dbReference type="SAM" id="Phobius"/>
    </source>
</evidence>
<reference evidence="2 3" key="1">
    <citation type="submission" date="2016-07" db="EMBL/GenBank/DDBJ databases">
        <title>Bacillus oceanisediminis whole genome.</title>
        <authorList>
            <person name="Pal Y."/>
            <person name="Verma A."/>
            <person name="Mual P."/>
            <person name="Srinivasan K."/>
        </authorList>
    </citation>
    <scope>NUCLEOTIDE SEQUENCE [LARGE SCALE GENOMIC DNA]</scope>
    <source>
        <strain evidence="2 3">Bhandara28</strain>
    </source>
</reference>
<dbReference type="EMBL" id="MBRJ01000035">
    <property type="protein sequence ID" value="OHX45610.1"/>
    <property type="molecule type" value="Genomic_DNA"/>
</dbReference>
<keyword evidence="1" id="KW-0812">Transmembrane</keyword>
<sequence>MRKINRLADLCWDGLTLKHVSHKGIVIPYVLFFIITLIFELFLSVLFILSFFLFSTYEYNPNIQYYMNAVILILMLVITVPLLITILKVHNKVFLKKE</sequence>
<protein>
    <submittedName>
        <fullName evidence="2">Uncharacterized protein</fullName>
    </submittedName>
</protein>
<proteinExistence type="predicted"/>
<gene>
    <name evidence="2" type="ORF">BBV17_23600</name>
</gene>
<comment type="caution">
    <text evidence="2">The sequence shown here is derived from an EMBL/GenBank/DDBJ whole genome shotgun (WGS) entry which is preliminary data.</text>
</comment>
<accession>A0ABX3CNL9</accession>
<evidence type="ECO:0000313" key="2">
    <source>
        <dbReference type="EMBL" id="OHX45610.1"/>
    </source>
</evidence>
<organism evidence="2 3">
    <name type="scientific">Cytobacillus oceanisediminis</name>
    <dbReference type="NCBI Taxonomy" id="665099"/>
    <lineage>
        <taxon>Bacteria</taxon>
        <taxon>Bacillati</taxon>
        <taxon>Bacillota</taxon>
        <taxon>Bacilli</taxon>
        <taxon>Bacillales</taxon>
        <taxon>Bacillaceae</taxon>
        <taxon>Cytobacillus</taxon>
    </lineage>
</organism>
<evidence type="ECO:0000313" key="3">
    <source>
        <dbReference type="Proteomes" id="UP000180194"/>
    </source>
</evidence>
<name>A0ABX3CNL9_9BACI</name>
<feature type="transmembrane region" description="Helical" evidence="1">
    <location>
        <begin position="26"/>
        <end position="53"/>
    </location>
</feature>
<keyword evidence="3" id="KW-1185">Reference proteome</keyword>
<dbReference type="Proteomes" id="UP000180194">
    <property type="component" value="Unassembled WGS sequence"/>
</dbReference>